<comment type="caution">
    <text evidence="1">The sequence shown here is derived from an EMBL/GenBank/DDBJ whole genome shotgun (WGS) entry which is preliminary data.</text>
</comment>
<protein>
    <submittedName>
        <fullName evidence="1">Jhamt</fullName>
    </submittedName>
</protein>
<evidence type="ECO:0000313" key="2">
    <source>
        <dbReference type="Proteomes" id="UP000887116"/>
    </source>
</evidence>
<gene>
    <name evidence="1" type="primary">NCL1_11512</name>
    <name evidence="1" type="ORF">TNCT_610981</name>
</gene>
<dbReference type="OrthoDB" id="8300214at2759"/>
<evidence type="ECO:0000313" key="1">
    <source>
        <dbReference type="EMBL" id="GFR29322.1"/>
    </source>
</evidence>
<proteinExistence type="predicted"/>
<sequence>MAERSYLEEAVRYDYSRKFVKRCADVFHWEDLSEHVVMDIGCGAELNCCHAILVQFPRVRALIAVDKESTVFQKALLEGRRIHFCVGDIQERDSLKSYEGKQRRDPWIVQPPNLRTVLPTVPRRRYTSEVLLFWIFSYLWNWSRGKEKKQSIVCVCEEESF</sequence>
<reference evidence="1" key="1">
    <citation type="submission" date="2020-07" db="EMBL/GenBank/DDBJ databases">
        <title>Multicomponent nature underlies the extraordinary mechanical properties of spider dragline silk.</title>
        <authorList>
            <person name="Kono N."/>
            <person name="Nakamura H."/>
            <person name="Mori M."/>
            <person name="Yoshida Y."/>
            <person name="Ohtoshi R."/>
            <person name="Malay A.D."/>
            <person name="Moran D.A.P."/>
            <person name="Tomita M."/>
            <person name="Numata K."/>
            <person name="Arakawa K."/>
        </authorList>
    </citation>
    <scope>NUCLEOTIDE SEQUENCE</scope>
</reference>
<keyword evidence="2" id="KW-1185">Reference proteome</keyword>
<dbReference type="EMBL" id="BMAO01019249">
    <property type="protein sequence ID" value="GFR29322.1"/>
    <property type="molecule type" value="Genomic_DNA"/>
</dbReference>
<accession>A0A8X6M287</accession>
<organism evidence="1 2">
    <name type="scientific">Trichonephila clavata</name>
    <name type="common">Joro spider</name>
    <name type="synonym">Nephila clavata</name>
    <dbReference type="NCBI Taxonomy" id="2740835"/>
    <lineage>
        <taxon>Eukaryota</taxon>
        <taxon>Metazoa</taxon>
        <taxon>Ecdysozoa</taxon>
        <taxon>Arthropoda</taxon>
        <taxon>Chelicerata</taxon>
        <taxon>Arachnida</taxon>
        <taxon>Araneae</taxon>
        <taxon>Araneomorphae</taxon>
        <taxon>Entelegynae</taxon>
        <taxon>Araneoidea</taxon>
        <taxon>Nephilidae</taxon>
        <taxon>Trichonephila</taxon>
    </lineage>
</organism>
<dbReference type="AlphaFoldDB" id="A0A8X6M287"/>
<dbReference type="Proteomes" id="UP000887116">
    <property type="component" value="Unassembled WGS sequence"/>
</dbReference>
<name>A0A8X6M287_TRICU</name>